<keyword evidence="1" id="KW-0472">Membrane</keyword>
<dbReference type="AlphaFoldDB" id="A0A0K0FUF1"/>
<evidence type="ECO:0000256" key="1">
    <source>
        <dbReference type="SAM" id="Phobius"/>
    </source>
</evidence>
<reference evidence="3" key="2">
    <citation type="submission" date="2015-08" db="UniProtKB">
        <authorList>
            <consortium name="WormBaseParasite"/>
        </authorList>
    </citation>
    <scope>IDENTIFICATION</scope>
</reference>
<organism evidence="2 3">
    <name type="scientific">Strongyloides venezuelensis</name>
    <name type="common">Threadworm</name>
    <dbReference type="NCBI Taxonomy" id="75913"/>
    <lineage>
        <taxon>Eukaryota</taxon>
        <taxon>Metazoa</taxon>
        <taxon>Ecdysozoa</taxon>
        <taxon>Nematoda</taxon>
        <taxon>Chromadorea</taxon>
        <taxon>Rhabditida</taxon>
        <taxon>Tylenchina</taxon>
        <taxon>Panagrolaimomorpha</taxon>
        <taxon>Strongyloidoidea</taxon>
        <taxon>Strongyloididae</taxon>
        <taxon>Strongyloides</taxon>
    </lineage>
</organism>
<keyword evidence="1" id="KW-1133">Transmembrane helix</keyword>
<dbReference type="WBParaSite" id="SVE_1596300.1">
    <property type="protein sequence ID" value="SVE_1596300.1"/>
    <property type="gene ID" value="SVE_1596300"/>
</dbReference>
<sequence length="71" mass="8272">MDNIKYIKNKFMSYIFNGLILGDIMDIISSYMKFKNSFDLSEFKDFLSSYGRDKDEAVYVQITKATDEAFG</sequence>
<dbReference type="Proteomes" id="UP000035680">
    <property type="component" value="Unassembled WGS sequence"/>
</dbReference>
<keyword evidence="2" id="KW-1185">Reference proteome</keyword>
<name>A0A0K0FUF1_STRVS</name>
<proteinExistence type="predicted"/>
<accession>A0A0K0FUF1</accession>
<protein>
    <submittedName>
        <fullName evidence="3">Uncharacterized protein</fullName>
    </submittedName>
</protein>
<evidence type="ECO:0000313" key="3">
    <source>
        <dbReference type="WBParaSite" id="SVE_1596300.1"/>
    </source>
</evidence>
<keyword evidence="1" id="KW-0812">Transmembrane</keyword>
<reference evidence="2" key="1">
    <citation type="submission" date="2014-07" db="EMBL/GenBank/DDBJ databases">
        <authorList>
            <person name="Martin A.A"/>
            <person name="De Silva N."/>
        </authorList>
    </citation>
    <scope>NUCLEOTIDE SEQUENCE</scope>
</reference>
<evidence type="ECO:0000313" key="2">
    <source>
        <dbReference type="Proteomes" id="UP000035680"/>
    </source>
</evidence>
<feature type="transmembrane region" description="Helical" evidence="1">
    <location>
        <begin position="12"/>
        <end position="32"/>
    </location>
</feature>